<sequence>MWWTVKPSSESRRSGGAACYYVRRGTTSADTSAHATHYPLGRGRIQTLRTSENRSTIRYQEADTWRSQKEREVEQLAQQHP</sequence>
<evidence type="ECO:0000313" key="2">
    <source>
        <dbReference type="EMBL" id="CAG6396912.1"/>
    </source>
</evidence>
<feature type="region of interest" description="Disordered" evidence="1">
    <location>
        <begin position="51"/>
        <end position="81"/>
    </location>
</feature>
<evidence type="ECO:0000256" key="1">
    <source>
        <dbReference type="SAM" id="MobiDB-lite"/>
    </source>
</evidence>
<feature type="compositionally biased region" description="Basic and acidic residues" evidence="1">
    <location>
        <begin position="60"/>
        <end position="74"/>
    </location>
</feature>
<proteinExistence type="predicted"/>
<keyword evidence="3" id="KW-1185">Reference proteome</keyword>
<reference evidence="2" key="1">
    <citation type="submission" date="2021-05" db="EMBL/GenBank/DDBJ databases">
        <authorList>
            <person name="Arsene-Ploetze F."/>
        </authorList>
    </citation>
    <scope>NUCLEOTIDE SEQUENCE</scope>
    <source>
        <strain evidence="2">DSM 42138</strain>
    </source>
</reference>
<organism evidence="2 3">
    <name type="scientific">Actinacidiphila cocklensis</name>
    <dbReference type="NCBI Taxonomy" id="887465"/>
    <lineage>
        <taxon>Bacteria</taxon>
        <taxon>Bacillati</taxon>
        <taxon>Actinomycetota</taxon>
        <taxon>Actinomycetes</taxon>
        <taxon>Kitasatosporales</taxon>
        <taxon>Streptomycetaceae</taxon>
        <taxon>Actinacidiphila</taxon>
    </lineage>
</organism>
<accession>A0A9W4DSH7</accession>
<dbReference type="EMBL" id="CAJSLV010000080">
    <property type="protein sequence ID" value="CAG6396912.1"/>
    <property type="molecule type" value="Genomic_DNA"/>
</dbReference>
<dbReference type="Proteomes" id="UP001152519">
    <property type="component" value="Unassembled WGS sequence"/>
</dbReference>
<dbReference type="AlphaFoldDB" id="A0A9W4DSH7"/>
<gene>
    <name evidence="2" type="ORF">SCOCK_490025</name>
</gene>
<name>A0A9W4DSH7_9ACTN</name>
<evidence type="ECO:0000313" key="3">
    <source>
        <dbReference type="Proteomes" id="UP001152519"/>
    </source>
</evidence>
<protein>
    <submittedName>
        <fullName evidence="2">Uncharacterized protein</fullName>
    </submittedName>
</protein>
<comment type="caution">
    <text evidence="2">The sequence shown here is derived from an EMBL/GenBank/DDBJ whole genome shotgun (WGS) entry which is preliminary data.</text>
</comment>